<dbReference type="Proteomes" id="UP000808914">
    <property type="component" value="Unassembled WGS sequence"/>
</dbReference>
<gene>
    <name evidence="2" type="ORF">JOD45_000588</name>
</gene>
<dbReference type="InterPro" id="IPR002509">
    <property type="entry name" value="NODB_dom"/>
</dbReference>
<dbReference type="RefSeq" id="WP_205002360.1">
    <property type="nucleotide sequence ID" value="NZ_JAFBER010000002.1"/>
</dbReference>
<evidence type="ECO:0000313" key="2">
    <source>
        <dbReference type="EMBL" id="MBM7644395.1"/>
    </source>
</evidence>
<dbReference type="NCBIfam" id="TIGR02873">
    <property type="entry name" value="spore_ylxY"/>
    <property type="match status" value="1"/>
</dbReference>
<dbReference type="InterPro" id="IPR011330">
    <property type="entry name" value="Glyco_hydro/deAcase_b/a-brl"/>
</dbReference>
<dbReference type="EMBL" id="JAFBER010000002">
    <property type="protein sequence ID" value="MBM7644395.1"/>
    <property type="molecule type" value="Genomic_DNA"/>
</dbReference>
<dbReference type="CDD" id="cd10950">
    <property type="entry name" value="CE4_BsYlxY_like"/>
    <property type="match status" value="1"/>
</dbReference>
<organism evidence="2 3">
    <name type="scientific">Scopulibacillus daqui</name>
    <dbReference type="NCBI Taxonomy" id="1469162"/>
    <lineage>
        <taxon>Bacteria</taxon>
        <taxon>Bacillati</taxon>
        <taxon>Bacillota</taxon>
        <taxon>Bacilli</taxon>
        <taxon>Bacillales</taxon>
        <taxon>Sporolactobacillaceae</taxon>
        <taxon>Scopulibacillus</taxon>
    </lineage>
</organism>
<name>A0ABS2PXF7_9BACL</name>
<dbReference type="Pfam" id="PF01522">
    <property type="entry name" value="Polysacc_deac_1"/>
    <property type="match status" value="1"/>
</dbReference>
<dbReference type="SUPFAM" id="SSF88713">
    <property type="entry name" value="Glycoside hydrolase/deacetylase"/>
    <property type="match status" value="1"/>
</dbReference>
<dbReference type="PANTHER" id="PTHR10587:SF80">
    <property type="entry name" value="CHITOOLIGOSACCHARIDE DEACETYLASE"/>
    <property type="match status" value="1"/>
</dbReference>
<feature type="domain" description="NodB homology" evidence="1">
    <location>
        <begin position="135"/>
        <end position="311"/>
    </location>
</feature>
<reference evidence="2 3" key="1">
    <citation type="submission" date="2021-01" db="EMBL/GenBank/DDBJ databases">
        <title>Genomic Encyclopedia of Type Strains, Phase IV (KMG-IV): sequencing the most valuable type-strain genomes for metagenomic binning, comparative biology and taxonomic classification.</title>
        <authorList>
            <person name="Goeker M."/>
        </authorList>
    </citation>
    <scope>NUCLEOTIDE SEQUENCE [LARGE SCALE GENOMIC DNA]</scope>
    <source>
        <strain evidence="2 3">DSM 28236</strain>
    </source>
</reference>
<dbReference type="InterPro" id="IPR050248">
    <property type="entry name" value="Polysacc_deacetylase_ArnD"/>
</dbReference>
<sequence length="326" mass="37007">MQKQKWHFIVFVCLLMLTFGTIMENPYMNAFLTPKSTPAAVPAVSAGNHQDSLLKKIEVFSKKHEIKPIDAVNDRVWKATPGYNGLAVDINASYQKMKAKHKFNENDIVYKEVPPTKSLSDLPPSPIYRGNPKKPMVALLINVAWGNEYIPQILKVLNKYNIKATFFLDGSWVKKYPDLAMMISEQGHEIGNHAYSHPDLKQRSEQETFNELKKTNDVIEATLDVKPKWFAPPSGSFTQQTVNVAHKLGMKTILWTVDTVDWKKPQTMEMVRRVVPRTTAGTMILMHPTKPVAEGLEQIINGIQEKGYKFGTVSQLMSEKRIDPLK</sequence>
<dbReference type="InterPro" id="IPR014228">
    <property type="entry name" value="Spore_polysacc_deacetyl_YlxY"/>
</dbReference>
<evidence type="ECO:0000259" key="1">
    <source>
        <dbReference type="PROSITE" id="PS51677"/>
    </source>
</evidence>
<protein>
    <submittedName>
        <fullName evidence="2">Sporulation protein (Polysaccharide deacetylase family)</fullName>
    </submittedName>
</protein>
<comment type="caution">
    <text evidence="2">The sequence shown here is derived from an EMBL/GenBank/DDBJ whole genome shotgun (WGS) entry which is preliminary data.</text>
</comment>
<dbReference type="PROSITE" id="PS51677">
    <property type="entry name" value="NODB"/>
    <property type="match status" value="1"/>
</dbReference>
<keyword evidence="3" id="KW-1185">Reference proteome</keyword>
<dbReference type="PANTHER" id="PTHR10587">
    <property type="entry name" value="GLYCOSYL TRANSFERASE-RELATED"/>
    <property type="match status" value="1"/>
</dbReference>
<evidence type="ECO:0000313" key="3">
    <source>
        <dbReference type="Proteomes" id="UP000808914"/>
    </source>
</evidence>
<dbReference type="Gene3D" id="3.20.20.370">
    <property type="entry name" value="Glycoside hydrolase/deacetylase"/>
    <property type="match status" value="1"/>
</dbReference>
<accession>A0ABS2PXF7</accession>
<proteinExistence type="predicted"/>